<accession>A0AAD6L8R7</accession>
<reference evidence="1" key="1">
    <citation type="journal article" date="2023" name="Mol. Ecol. Resour.">
        <title>Chromosome-level genome assembly of a triploid poplar Populus alba 'Berolinensis'.</title>
        <authorList>
            <person name="Chen S."/>
            <person name="Yu Y."/>
            <person name="Wang X."/>
            <person name="Wang S."/>
            <person name="Zhang T."/>
            <person name="Zhou Y."/>
            <person name="He R."/>
            <person name="Meng N."/>
            <person name="Wang Y."/>
            <person name="Liu W."/>
            <person name="Liu Z."/>
            <person name="Liu J."/>
            <person name="Guo Q."/>
            <person name="Huang H."/>
            <person name="Sederoff R.R."/>
            <person name="Wang G."/>
            <person name="Qu G."/>
            <person name="Chen S."/>
        </authorList>
    </citation>
    <scope>NUCLEOTIDE SEQUENCE</scope>
    <source>
        <strain evidence="1">SC-2020</strain>
    </source>
</reference>
<dbReference type="Proteomes" id="UP001164929">
    <property type="component" value="Chromosome 19"/>
</dbReference>
<organism evidence="1 2">
    <name type="scientific">Populus alba x Populus x berolinensis</name>
    <dbReference type="NCBI Taxonomy" id="444605"/>
    <lineage>
        <taxon>Eukaryota</taxon>
        <taxon>Viridiplantae</taxon>
        <taxon>Streptophyta</taxon>
        <taxon>Embryophyta</taxon>
        <taxon>Tracheophyta</taxon>
        <taxon>Spermatophyta</taxon>
        <taxon>Magnoliopsida</taxon>
        <taxon>eudicotyledons</taxon>
        <taxon>Gunneridae</taxon>
        <taxon>Pentapetalae</taxon>
        <taxon>rosids</taxon>
        <taxon>fabids</taxon>
        <taxon>Malpighiales</taxon>
        <taxon>Salicaceae</taxon>
        <taxon>Saliceae</taxon>
        <taxon>Populus</taxon>
    </lineage>
</organism>
<proteinExistence type="predicted"/>
<dbReference type="EMBL" id="JAQIZT010000019">
    <property type="protein sequence ID" value="KAJ6952424.1"/>
    <property type="molecule type" value="Genomic_DNA"/>
</dbReference>
<dbReference type="AlphaFoldDB" id="A0AAD6L8R7"/>
<evidence type="ECO:0000313" key="1">
    <source>
        <dbReference type="EMBL" id="KAJ6952424.1"/>
    </source>
</evidence>
<gene>
    <name evidence="1" type="ORF">NC653_041534</name>
</gene>
<sequence>MTRQVLPKRMHAKWTLSYHESRHCYLGNTNTDKGKLKVETTEYRRRKLNELLSNLLQRNHSSDRSVFILEHPFELESNPYMASKTLFDAHTIQQCSTSRPKFRNLELNG</sequence>
<protein>
    <submittedName>
        <fullName evidence="1">Uncharacterized protein</fullName>
    </submittedName>
</protein>
<evidence type="ECO:0000313" key="2">
    <source>
        <dbReference type="Proteomes" id="UP001164929"/>
    </source>
</evidence>
<comment type="caution">
    <text evidence="1">The sequence shown here is derived from an EMBL/GenBank/DDBJ whole genome shotgun (WGS) entry which is preliminary data.</text>
</comment>
<name>A0AAD6L8R7_9ROSI</name>
<keyword evidence="2" id="KW-1185">Reference proteome</keyword>